<keyword evidence="1" id="KW-0472">Membrane</keyword>
<evidence type="ECO:0000259" key="2">
    <source>
        <dbReference type="Pfam" id="PF25231"/>
    </source>
</evidence>
<organism evidence="3 4">
    <name type="scientific">Streptomyces cremeus</name>
    <dbReference type="NCBI Taxonomy" id="66881"/>
    <lineage>
        <taxon>Bacteria</taxon>
        <taxon>Bacillati</taxon>
        <taxon>Actinomycetota</taxon>
        <taxon>Actinomycetes</taxon>
        <taxon>Kitasatosporales</taxon>
        <taxon>Streptomycetaceae</taxon>
        <taxon>Streptomyces</taxon>
    </lineage>
</organism>
<dbReference type="InterPro" id="IPR057169">
    <property type="entry name" value="DUF7847"/>
</dbReference>
<feature type="domain" description="DUF7847" evidence="2">
    <location>
        <begin position="31"/>
        <end position="302"/>
    </location>
</feature>
<gene>
    <name evidence="3" type="ORF">ACFFTU_11085</name>
</gene>
<evidence type="ECO:0000256" key="1">
    <source>
        <dbReference type="SAM" id="Phobius"/>
    </source>
</evidence>
<feature type="transmembrane region" description="Helical" evidence="1">
    <location>
        <begin position="129"/>
        <end position="157"/>
    </location>
</feature>
<feature type="transmembrane region" description="Helical" evidence="1">
    <location>
        <begin position="71"/>
        <end position="95"/>
    </location>
</feature>
<reference evidence="3 4" key="1">
    <citation type="submission" date="2024-09" db="EMBL/GenBank/DDBJ databases">
        <authorList>
            <person name="Sun Q."/>
            <person name="Mori K."/>
        </authorList>
    </citation>
    <scope>NUCLEOTIDE SEQUENCE [LARGE SCALE GENOMIC DNA]</scope>
    <source>
        <strain evidence="3 4">JCM 4362</strain>
    </source>
</reference>
<feature type="transmembrane region" description="Helical" evidence="1">
    <location>
        <begin position="27"/>
        <end position="51"/>
    </location>
</feature>
<keyword evidence="1" id="KW-1133">Transmembrane helix</keyword>
<evidence type="ECO:0000313" key="4">
    <source>
        <dbReference type="Proteomes" id="UP001589718"/>
    </source>
</evidence>
<keyword evidence="1" id="KW-0812">Transmembrane</keyword>
<dbReference type="Proteomes" id="UP001589718">
    <property type="component" value="Unassembled WGS sequence"/>
</dbReference>
<feature type="transmembrane region" description="Helical" evidence="1">
    <location>
        <begin position="223"/>
        <end position="241"/>
    </location>
</feature>
<dbReference type="RefSeq" id="WP_345224164.1">
    <property type="nucleotide sequence ID" value="NZ_BAAAXE010000013.1"/>
</dbReference>
<dbReference type="Pfam" id="PF25231">
    <property type="entry name" value="DUF7847"/>
    <property type="match status" value="1"/>
</dbReference>
<name>A0ABV5PBB4_STRCM</name>
<feature type="transmembrane region" description="Helical" evidence="1">
    <location>
        <begin position="169"/>
        <end position="193"/>
    </location>
</feature>
<sequence length="337" mass="35465">MIPLRPLDVGDVLGGTFAAFGRHWKPLVGVAAVVHAAALLLVGGAAALAFWGNVDTFDALERADRNGTAVASHVTSLAVSFGLVAVLGAVCLLFATATTQAASAVALQEAVLGRPTTFRAVWRRAVRRVPAVAGALLLPALAAAVLTVLLMIGYVGLMMAVVEDVGGDAANWLAAVGLLGGLLLVPVVVWLWVRFAFAPAVAVFESAGAMQALRRSARLVRGSWWRIFGISLLVYAMAWMASWLIQIPFSLLGMFSLVPSMAVAPDTGEEMSLVQMVLAVGGYVLIVLVGSFVSQIVVIFFPQLATGLLYVDQRIRREHLAPALAEAAYGPPPPPRH</sequence>
<feature type="transmembrane region" description="Helical" evidence="1">
    <location>
        <begin position="276"/>
        <end position="301"/>
    </location>
</feature>
<accession>A0ABV5PBB4</accession>
<proteinExistence type="predicted"/>
<evidence type="ECO:0000313" key="3">
    <source>
        <dbReference type="EMBL" id="MFB9520492.1"/>
    </source>
</evidence>
<comment type="caution">
    <text evidence="3">The sequence shown here is derived from an EMBL/GenBank/DDBJ whole genome shotgun (WGS) entry which is preliminary data.</text>
</comment>
<dbReference type="EMBL" id="JBHMCR010000006">
    <property type="protein sequence ID" value="MFB9520492.1"/>
    <property type="molecule type" value="Genomic_DNA"/>
</dbReference>
<protein>
    <recommendedName>
        <fullName evidence="2">DUF7847 domain-containing protein</fullName>
    </recommendedName>
</protein>
<keyword evidence="4" id="KW-1185">Reference proteome</keyword>